<organism evidence="2">
    <name type="scientific">Solibacter usitatus (strain Ellin6076)</name>
    <dbReference type="NCBI Taxonomy" id="234267"/>
    <lineage>
        <taxon>Bacteria</taxon>
        <taxon>Pseudomonadati</taxon>
        <taxon>Acidobacteriota</taxon>
        <taxon>Terriglobia</taxon>
        <taxon>Bryobacterales</taxon>
        <taxon>Solibacteraceae</taxon>
        <taxon>Candidatus Solibacter</taxon>
    </lineage>
</organism>
<name>Q01ZF2_SOLUE</name>
<accession>Q01ZF2</accession>
<feature type="region of interest" description="Disordered" evidence="1">
    <location>
        <begin position="77"/>
        <end position="99"/>
    </location>
</feature>
<evidence type="ECO:0000256" key="1">
    <source>
        <dbReference type="SAM" id="MobiDB-lite"/>
    </source>
</evidence>
<proteinExistence type="predicted"/>
<evidence type="ECO:0000313" key="2">
    <source>
        <dbReference type="EMBL" id="ABJ84963.1"/>
    </source>
</evidence>
<dbReference type="HOGENOM" id="CLU_2318607_0_0_0"/>
<protein>
    <submittedName>
        <fullName evidence="2">Uncharacterized protein</fullName>
    </submittedName>
</protein>
<reference evidence="2" key="1">
    <citation type="submission" date="2006-10" db="EMBL/GenBank/DDBJ databases">
        <title>Complete sequence of Solibacter usitatus Ellin6076.</title>
        <authorList>
            <consortium name="US DOE Joint Genome Institute"/>
            <person name="Copeland A."/>
            <person name="Lucas S."/>
            <person name="Lapidus A."/>
            <person name="Barry K."/>
            <person name="Detter J.C."/>
            <person name="Glavina del Rio T."/>
            <person name="Hammon N."/>
            <person name="Israni S."/>
            <person name="Dalin E."/>
            <person name="Tice H."/>
            <person name="Pitluck S."/>
            <person name="Thompson L.S."/>
            <person name="Brettin T."/>
            <person name="Bruce D."/>
            <person name="Han C."/>
            <person name="Tapia R."/>
            <person name="Gilna P."/>
            <person name="Schmutz J."/>
            <person name="Larimer F."/>
            <person name="Land M."/>
            <person name="Hauser L."/>
            <person name="Kyrpides N."/>
            <person name="Mikhailova N."/>
            <person name="Janssen P.H."/>
            <person name="Kuske C.R."/>
            <person name="Richardson P."/>
        </authorList>
    </citation>
    <scope>NUCLEOTIDE SEQUENCE</scope>
    <source>
        <strain evidence="2">Ellin6076</strain>
    </source>
</reference>
<dbReference type="STRING" id="234267.Acid_3996"/>
<feature type="compositionally biased region" description="Basic and acidic residues" evidence="1">
    <location>
        <begin position="77"/>
        <end position="86"/>
    </location>
</feature>
<feature type="compositionally biased region" description="Polar residues" evidence="1">
    <location>
        <begin position="89"/>
        <end position="99"/>
    </location>
</feature>
<dbReference type="InParanoid" id="Q01ZF2"/>
<dbReference type="AlphaFoldDB" id="Q01ZF2"/>
<sequence length="99" mass="11297">MTQLDVKWRIRLEYAALHYAEAKKAVIRAAEYAQSVPTWDGTCDIQRTMEAERAALREYSQVLAIFTRLVLDGKTPAEDHEGEWHYPSEVSQDSASSHT</sequence>
<dbReference type="KEGG" id="sus:Acid_3996"/>
<gene>
    <name evidence="2" type="ordered locus">Acid_3996</name>
</gene>
<dbReference type="EMBL" id="CP000473">
    <property type="protein sequence ID" value="ABJ84963.1"/>
    <property type="molecule type" value="Genomic_DNA"/>
</dbReference>